<dbReference type="AlphaFoldDB" id="A0A564VBK0"/>
<dbReference type="InterPro" id="IPR001091">
    <property type="entry name" value="RM_Methyltransferase"/>
</dbReference>
<evidence type="ECO:0000259" key="6">
    <source>
        <dbReference type="Pfam" id="PF01555"/>
    </source>
</evidence>
<dbReference type="GO" id="GO:0032259">
    <property type="term" value="P:methylation"/>
    <property type="evidence" value="ECO:0007669"/>
    <property type="project" value="UniProtKB-KW"/>
</dbReference>
<dbReference type="EC" id="2.1.1.-" evidence="4"/>
<dbReference type="InterPro" id="IPR002052">
    <property type="entry name" value="DNA_methylase_N6_adenine_CS"/>
</dbReference>
<dbReference type="PROSITE" id="PS00092">
    <property type="entry name" value="N6_MTASE"/>
    <property type="match status" value="1"/>
</dbReference>
<dbReference type="Proteomes" id="UP000345266">
    <property type="component" value="Unassembled WGS sequence"/>
</dbReference>
<dbReference type="SUPFAM" id="SSF53335">
    <property type="entry name" value="S-adenosyl-L-methionine-dependent methyltransferases"/>
    <property type="match status" value="1"/>
</dbReference>
<organism evidence="7 8">
    <name type="scientific">Bifidobacterium longum subsp. infantis</name>
    <dbReference type="NCBI Taxonomy" id="1682"/>
    <lineage>
        <taxon>Bacteria</taxon>
        <taxon>Bacillati</taxon>
        <taxon>Actinomycetota</taxon>
        <taxon>Actinomycetes</taxon>
        <taxon>Bifidobacteriales</taxon>
        <taxon>Bifidobacteriaceae</taxon>
        <taxon>Bifidobacterium</taxon>
    </lineage>
</organism>
<dbReference type="GO" id="GO:0008170">
    <property type="term" value="F:N-methyltransferase activity"/>
    <property type="evidence" value="ECO:0007669"/>
    <property type="project" value="InterPro"/>
</dbReference>
<dbReference type="GO" id="GO:0003677">
    <property type="term" value="F:DNA binding"/>
    <property type="evidence" value="ECO:0007669"/>
    <property type="project" value="InterPro"/>
</dbReference>
<keyword evidence="3 7" id="KW-0808">Transferase</keyword>
<evidence type="ECO:0000313" key="8">
    <source>
        <dbReference type="Proteomes" id="UP000345266"/>
    </source>
</evidence>
<dbReference type="PRINTS" id="PR00508">
    <property type="entry name" value="S21N4MTFRASE"/>
</dbReference>
<evidence type="ECO:0000256" key="4">
    <source>
        <dbReference type="RuleBase" id="RU362026"/>
    </source>
</evidence>
<evidence type="ECO:0000313" key="7">
    <source>
        <dbReference type="EMBL" id="VUX29830.1"/>
    </source>
</evidence>
<accession>A0A564VBK0</accession>
<evidence type="ECO:0000256" key="3">
    <source>
        <dbReference type="ARBA" id="ARBA00022679"/>
    </source>
</evidence>
<keyword evidence="2 7" id="KW-0489">Methyltransferase</keyword>
<dbReference type="Pfam" id="PF01555">
    <property type="entry name" value="N6_N4_Mtase"/>
    <property type="match status" value="1"/>
</dbReference>
<dbReference type="EMBL" id="CABHNT010000005">
    <property type="protein sequence ID" value="VUX29830.1"/>
    <property type="molecule type" value="Genomic_DNA"/>
</dbReference>
<comment type="similarity">
    <text evidence="1 4">Belongs to the N(4)/N(6)-methyltransferase family.</text>
</comment>
<evidence type="ECO:0000256" key="2">
    <source>
        <dbReference type="ARBA" id="ARBA00022603"/>
    </source>
</evidence>
<feature type="domain" description="DNA methylase N-4/N-6" evidence="6">
    <location>
        <begin position="366"/>
        <end position="425"/>
    </location>
</feature>
<feature type="compositionally biased region" description="Basic and acidic residues" evidence="5">
    <location>
        <begin position="256"/>
        <end position="269"/>
    </location>
</feature>
<gene>
    <name evidence="7" type="ORF">BLJG463_00433</name>
</gene>
<feature type="region of interest" description="Disordered" evidence="5">
    <location>
        <begin position="249"/>
        <end position="282"/>
    </location>
</feature>
<dbReference type="InterPro" id="IPR002941">
    <property type="entry name" value="DNA_methylase_N4/N6"/>
</dbReference>
<feature type="region of interest" description="Disordered" evidence="5">
    <location>
        <begin position="1"/>
        <end position="25"/>
    </location>
</feature>
<dbReference type="InterPro" id="IPR029063">
    <property type="entry name" value="SAM-dependent_MTases_sf"/>
</dbReference>
<proteinExistence type="inferred from homology"/>
<protein>
    <recommendedName>
        <fullName evidence="4">Methyltransferase</fullName>
        <ecNumber evidence="4">2.1.1.-</ecNumber>
    </recommendedName>
</protein>
<evidence type="ECO:0000256" key="1">
    <source>
        <dbReference type="ARBA" id="ARBA00006594"/>
    </source>
</evidence>
<name>A0A564VBK0_BIFLI</name>
<dbReference type="Gene3D" id="3.40.50.150">
    <property type="entry name" value="Vaccinia Virus protein VP39"/>
    <property type="match status" value="2"/>
</dbReference>
<sequence>MHPRMHTDAYSPPGMHTGPTPAPADAYTGPMRPFIDHDGLTLYNADARRLPGLLDAPADAIVTDPPYELGLGTAGEVKRWDSTGIAFDPEFWTAMLGMVRPGAFALVFGSPRTWHRLACAMEDAGWLIRDQFCWLYASGMPKGEWGDHAVDRALGVKDDRTGVIRDSASLERNVAYTERYEAKTREARPWRGFNPALKPAWEPILVAQRPRESMLGRNLMDHGTGALNVAACALDADMGELGRRYRLNATAGGRPDAPRGGDTFRDSDTPRPMGPRIPGRHPSNVLMDKAMARLLPADAPRFYYCPKAQDRPVRALERIVRPRTRDKAWKACCARLGLESGADAYPACLLDTAALALTVPAGERRLAHPTVKPLDLTRWLARLACPPHGLVLDPFAGSGTTLDACRREGLRCAATELDPTYLPLTADRLERPASLPLF</sequence>
<evidence type="ECO:0000256" key="5">
    <source>
        <dbReference type="SAM" id="MobiDB-lite"/>
    </source>
</evidence>
<reference evidence="7 8" key="1">
    <citation type="submission" date="2019-07" db="EMBL/GenBank/DDBJ databases">
        <authorList>
            <person name="Hibberd C M."/>
            <person name="Gehrig L. J."/>
            <person name="Chang H.-W."/>
            <person name="Venkatesh S."/>
        </authorList>
    </citation>
    <scope>NUCLEOTIDE SEQUENCE [LARGE SCALE GENOMIC DNA]</scope>
    <source>
        <strain evidence="7">Bifidobacterium_longum_subsp_infantis_JG_Bg463</strain>
    </source>
</reference>